<evidence type="ECO:0000313" key="5">
    <source>
        <dbReference type="Proteomes" id="UP000660729"/>
    </source>
</evidence>
<organism evidence="4 5">
    <name type="scientific">Pseudocercospora fuligena</name>
    <dbReference type="NCBI Taxonomy" id="685502"/>
    <lineage>
        <taxon>Eukaryota</taxon>
        <taxon>Fungi</taxon>
        <taxon>Dikarya</taxon>
        <taxon>Ascomycota</taxon>
        <taxon>Pezizomycotina</taxon>
        <taxon>Dothideomycetes</taxon>
        <taxon>Dothideomycetidae</taxon>
        <taxon>Mycosphaerellales</taxon>
        <taxon>Mycosphaerellaceae</taxon>
        <taxon>Pseudocercospora</taxon>
    </lineage>
</organism>
<dbReference type="InterPro" id="IPR056884">
    <property type="entry name" value="NPHP3-like_N"/>
</dbReference>
<comment type="caution">
    <text evidence="4">The sequence shown here is derived from an EMBL/GenBank/DDBJ whole genome shotgun (WGS) entry which is preliminary data.</text>
</comment>
<sequence>MPGSYTSGRTTHSSSYERFRSRIQLDHVSAYTVGWLTALYIEKAAAYMMLDERHNKPRGFQKAHHDHNKYIWGRIGDHNVVIASLPAGEYGTVTTAIMATSMLASLPHIKFNLLVGIGAGIAKETHSANGDIVTDRDIRLGDVAVSNPDGSTGGVVQYDFAKALTQHGTYHLQRKGFLNSPPTILRSAISDLQAEHECEQPKISEFLQTFNSPKVGYPGAARDRLRVAEMSSGLRPRDLVKVHYGVIASGNTLIKNAQTRESITAQLLRDNIDPICFEMEAAGLMNELPCLVIRGISDYADEYKNDDWQNYAAATAAAFAKELLTHVDADDVVDVEEHAFAAGREPLKLLGSPQSGLDFDLRQKILDWLCPTDYSMQLQDNLEKCQPGTGKWFLENDRFLRWAHDNSYGTLFCPGDPGNGKTIIATLAINHLLHQVKSPQHPVIYAFCNHSQQKEQTAKHFIASLLRQLLSQIDAIPSGIQRMYHEHTDKKTRPNILELQEAMRSAAQETRGMHIVLDAIDECLEQEATDLITYLRYLVSSRKRFVVVVSVVRLADRRPTPRQIKSVLDHLPTGADACTKAYSNVMSRLTAKDSAKHLLAKNALMWIVHANRPLSPHELTHAVGIGYGHTGIDDEDVTPIEDIISFCDGLITIDQQSQAVRLVHQTTMEYLEQNSAQYFPEAKLYLAYCCLTYLSDSAFASGPSTTASHLYHRIRQWPFLRYAAENWGLHLKDVEQNGSAADLDSLQDRIFAFLTNQSLVETAAQVMDLDANPLINAGENARRSTACHLLAHFDLPKTFQSMPGINRDFNSPDLYGRTPLSYAAQYGCGGVLNLLLKSEEVTVEFGDISQAVVNGQNGIMELLYDLQRIDPTARDKKNRTALSLAARVGQKDQVRTLLER</sequence>
<dbReference type="Gene3D" id="3.40.50.300">
    <property type="entry name" value="P-loop containing nucleotide triphosphate hydrolases"/>
    <property type="match status" value="1"/>
</dbReference>
<reference evidence="4" key="1">
    <citation type="submission" date="2020-04" db="EMBL/GenBank/DDBJ databases">
        <title>Draft genome resource of the tomato pathogen Pseudocercospora fuligena.</title>
        <authorList>
            <person name="Zaccaron A."/>
        </authorList>
    </citation>
    <scope>NUCLEOTIDE SEQUENCE</scope>
    <source>
        <strain evidence="4">PF001</strain>
    </source>
</reference>
<name>A0A8H6RCZ8_9PEZI</name>
<dbReference type="GO" id="GO:0009116">
    <property type="term" value="P:nucleoside metabolic process"/>
    <property type="evidence" value="ECO:0007669"/>
    <property type="project" value="InterPro"/>
</dbReference>
<dbReference type="SUPFAM" id="SSF53167">
    <property type="entry name" value="Purine and uridine phosphorylases"/>
    <property type="match status" value="1"/>
</dbReference>
<dbReference type="AlphaFoldDB" id="A0A8H6RCZ8"/>
<evidence type="ECO:0000313" key="4">
    <source>
        <dbReference type="EMBL" id="KAF7188357.1"/>
    </source>
</evidence>
<dbReference type="EMBL" id="JABCIY010000209">
    <property type="protein sequence ID" value="KAF7188357.1"/>
    <property type="molecule type" value="Genomic_DNA"/>
</dbReference>
<evidence type="ECO:0000259" key="3">
    <source>
        <dbReference type="Pfam" id="PF24883"/>
    </source>
</evidence>
<dbReference type="PANTHER" id="PTHR46082">
    <property type="entry name" value="ATP/GTP-BINDING PROTEIN-RELATED"/>
    <property type="match status" value="1"/>
</dbReference>
<dbReference type="PANTHER" id="PTHR46082:SF11">
    <property type="entry name" value="AAA+ ATPASE DOMAIN-CONTAINING PROTEIN-RELATED"/>
    <property type="match status" value="1"/>
</dbReference>
<dbReference type="Proteomes" id="UP000660729">
    <property type="component" value="Unassembled WGS sequence"/>
</dbReference>
<gene>
    <name evidence="4" type="ORF">HII31_10019</name>
</gene>
<dbReference type="SUPFAM" id="SSF52540">
    <property type="entry name" value="P-loop containing nucleoside triphosphate hydrolases"/>
    <property type="match status" value="1"/>
</dbReference>
<dbReference type="Gene3D" id="1.25.40.20">
    <property type="entry name" value="Ankyrin repeat-containing domain"/>
    <property type="match status" value="1"/>
</dbReference>
<keyword evidence="1" id="KW-0677">Repeat</keyword>
<accession>A0A8H6RCZ8</accession>
<dbReference type="SUPFAM" id="SSF48403">
    <property type="entry name" value="Ankyrin repeat"/>
    <property type="match status" value="1"/>
</dbReference>
<keyword evidence="5" id="KW-1185">Reference proteome</keyword>
<dbReference type="Pfam" id="PF24883">
    <property type="entry name" value="NPHP3_N"/>
    <property type="match status" value="1"/>
</dbReference>
<protein>
    <submittedName>
        <fullName evidence="4">Vegetative incompatibility protein HET-E-1</fullName>
    </submittedName>
</protein>
<dbReference type="Gene3D" id="3.40.50.1580">
    <property type="entry name" value="Nucleoside phosphorylase domain"/>
    <property type="match status" value="1"/>
</dbReference>
<dbReference type="InterPro" id="IPR035994">
    <property type="entry name" value="Nucleoside_phosphorylase_sf"/>
</dbReference>
<feature type="domain" description="GPI inositol-deacylase winged helix" evidence="2">
    <location>
        <begin position="596"/>
        <end position="675"/>
    </location>
</feature>
<dbReference type="InterPro" id="IPR053137">
    <property type="entry name" value="NLR-like"/>
</dbReference>
<dbReference type="Pfam" id="PF22939">
    <property type="entry name" value="WHD_GPIID"/>
    <property type="match status" value="1"/>
</dbReference>
<dbReference type="InterPro" id="IPR036770">
    <property type="entry name" value="Ankyrin_rpt-contain_sf"/>
</dbReference>
<dbReference type="InterPro" id="IPR054471">
    <property type="entry name" value="GPIID_WHD"/>
</dbReference>
<proteinExistence type="predicted"/>
<evidence type="ECO:0000259" key="2">
    <source>
        <dbReference type="Pfam" id="PF22939"/>
    </source>
</evidence>
<dbReference type="InterPro" id="IPR027417">
    <property type="entry name" value="P-loop_NTPase"/>
</dbReference>
<dbReference type="OrthoDB" id="3649992at2759"/>
<dbReference type="GO" id="GO:0003824">
    <property type="term" value="F:catalytic activity"/>
    <property type="evidence" value="ECO:0007669"/>
    <property type="project" value="InterPro"/>
</dbReference>
<evidence type="ECO:0000256" key="1">
    <source>
        <dbReference type="ARBA" id="ARBA00022737"/>
    </source>
</evidence>
<feature type="domain" description="Nephrocystin 3-like N-terminal" evidence="3">
    <location>
        <begin position="388"/>
        <end position="544"/>
    </location>
</feature>